<reference evidence="2" key="1">
    <citation type="submission" date="2023-05" db="EMBL/GenBank/DDBJ databases">
        <title>Nepenthes gracilis genome sequencing.</title>
        <authorList>
            <person name="Fukushima K."/>
        </authorList>
    </citation>
    <scope>NUCLEOTIDE SEQUENCE</scope>
    <source>
        <strain evidence="2">SING2019-196</strain>
    </source>
</reference>
<protein>
    <submittedName>
        <fullName evidence="2">Uncharacterized protein</fullName>
    </submittedName>
</protein>
<evidence type="ECO:0000256" key="1">
    <source>
        <dbReference type="SAM" id="MobiDB-lite"/>
    </source>
</evidence>
<feature type="compositionally biased region" description="Low complexity" evidence="1">
    <location>
        <begin position="46"/>
        <end position="58"/>
    </location>
</feature>
<accession>A0AAD3XYK0</accession>
<gene>
    <name evidence="2" type="ORF">Nepgr_022872</name>
</gene>
<evidence type="ECO:0000313" key="2">
    <source>
        <dbReference type="EMBL" id="GMH21030.1"/>
    </source>
</evidence>
<dbReference type="EMBL" id="BSYO01000022">
    <property type="protein sequence ID" value="GMH21030.1"/>
    <property type="molecule type" value="Genomic_DNA"/>
</dbReference>
<organism evidence="2 3">
    <name type="scientific">Nepenthes gracilis</name>
    <name type="common">Slender pitcher plant</name>
    <dbReference type="NCBI Taxonomy" id="150966"/>
    <lineage>
        <taxon>Eukaryota</taxon>
        <taxon>Viridiplantae</taxon>
        <taxon>Streptophyta</taxon>
        <taxon>Embryophyta</taxon>
        <taxon>Tracheophyta</taxon>
        <taxon>Spermatophyta</taxon>
        <taxon>Magnoliopsida</taxon>
        <taxon>eudicotyledons</taxon>
        <taxon>Gunneridae</taxon>
        <taxon>Pentapetalae</taxon>
        <taxon>Caryophyllales</taxon>
        <taxon>Nepenthaceae</taxon>
        <taxon>Nepenthes</taxon>
    </lineage>
</organism>
<comment type="caution">
    <text evidence="2">The sequence shown here is derived from an EMBL/GenBank/DDBJ whole genome shotgun (WGS) entry which is preliminary data.</text>
</comment>
<dbReference type="AlphaFoldDB" id="A0AAD3XYK0"/>
<name>A0AAD3XYK0_NEPGR</name>
<feature type="region of interest" description="Disordered" evidence="1">
    <location>
        <begin position="26"/>
        <end position="64"/>
    </location>
</feature>
<dbReference type="Proteomes" id="UP001279734">
    <property type="component" value="Unassembled WGS sequence"/>
</dbReference>
<proteinExistence type="predicted"/>
<sequence>MDAARSSTVSSPDALDSISATVCSQSPPFGVSAHSDPLRGAVEVKPNNSSNTGSSGKSNPPPGISWAQVAKGDNFSFGALKFFPPLAELDLDSPMLPPAEVKQQCVEVDRANPLPPKIRILTEAAELALSVEVEIIYHSKPARNSTSVQYTQKHVPMNRDFGVDRMCAATCLHSELVPENEGGGGQSASLASPTAVKLQAPTPGLVDGLGVEMEIDDLGLNVAPFGVVGVQMDLFWLLMRIHMSWTLPLVRWINLMGLCLRFLL</sequence>
<evidence type="ECO:0000313" key="3">
    <source>
        <dbReference type="Proteomes" id="UP001279734"/>
    </source>
</evidence>
<keyword evidence="3" id="KW-1185">Reference proteome</keyword>